<protein>
    <submittedName>
        <fullName evidence="1">Uncharacterized protein</fullName>
    </submittedName>
</protein>
<reference evidence="1" key="1">
    <citation type="journal article" date="2015" name="Nature">
        <title>Complex archaea that bridge the gap between prokaryotes and eukaryotes.</title>
        <authorList>
            <person name="Spang A."/>
            <person name="Saw J.H."/>
            <person name="Jorgensen S.L."/>
            <person name="Zaremba-Niedzwiedzka K."/>
            <person name="Martijn J."/>
            <person name="Lind A.E."/>
            <person name="van Eijk R."/>
            <person name="Schleper C."/>
            <person name="Guy L."/>
            <person name="Ettema T.J."/>
        </authorList>
    </citation>
    <scope>NUCLEOTIDE SEQUENCE</scope>
</reference>
<gene>
    <name evidence="1" type="ORF">LCGC14_1395040</name>
</gene>
<name>A0A0F9MED2_9ZZZZ</name>
<comment type="caution">
    <text evidence="1">The sequence shown here is derived from an EMBL/GenBank/DDBJ whole genome shotgun (WGS) entry which is preliminary data.</text>
</comment>
<evidence type="ECO:0000313" key="1">
    <source>
        <dbReference type="EMBL" id="KKM74965.1"/>
    </source>
</evidence>
<organism evidence="1">
    <name type="scientific">marine sediment metagenome</name>
    <dbReference type="NCBI Taxonomy" id="412755"/>
    <lineage>
        <taxon>unclassified sequences</taxon>
        <taxon>metagenomes</taxon>
        <taxon>ecological metagenomes</taxon>
    </lineage>
</organism>
<proteinExistence type="predicted"/>
<dbReference type="AlphaFoldDB" id="A0A0F9MED2"/>
<accession>A0A0F9MED2</accession>
<dbReference type="EMBL" id="LAZR01009055">
    <property type="protein sequence ID" value="KKM74965.1"/>
    <property type="molecule type" value="Genomic_DNA"/>
</dbReference>
<sequence>MERTEDQIVARESKVTLGGKEYEIKPGSINHNFRWRKRFYAEFSKATRPFLSQYKPGLLARLMGKDETGRFLEGLRMAFLEMPEILRDLFFAYAPYLPRKEIEENANELELAEAFKEVMRLAFPFLDVVKTLVGLANLQPLEKPTSSPSTSGGATRAT</sequence>